<dbReference type="RefSeq" id="WP_317981343.1">
    <property type="nucleotide sequence ID" value="NZ_BTCL01000019.1"/>
</dbReference>
<organism evidence="2 3">
    <name type="scientific">Paenibacillus glycanilyticus</name>
    <dbReference type="NCBI Taxonomy" id="126569"/>
    <lineage>
        <taxon>Bacteria</taxon>
        <taxon>Bacillati</taxon>
        <taxon>Bacillota</taxon>
        <taxon>Bacilli</taxon>
        <taxon>Bacillales</taxon>
        <taxon>Paenibacillaceae</taxon>
        <taxon>Paenibacillus</taxon>
    </lineage>
</organism>
<evidence type="ECO:0000256" key="1">
    <source>
        <dbReference type="SAM" id="Phobius"/>
    </source>
</evidence>
<evidence type="ECO:0000313" key="3">
    <source>
        <dbReference type="Proteomes" id="UP001285921"/>
    </source>
</evidence>
<protein>
    <recommendedName>
        <fullName evidence="4">DUF3139 domain-containing protein</fullName>
    </recommendedName>
</protein>
<reference evidence="2 3" key="1">
    <citation type="submission" date="2023-05" db="EMBL/GenBank/DDBJ databases">
        <title>Draft genome of Paenibacillus sp. CCS26.</title>
        <authorList>
            <person name="Akita H."/>
            <person name="Shinto Y."/>
            <person name="Kimura Z."/>
        </authorList>
    </citation>
    <scope>NUCLEOTIDE SEQUENCE [LARGE SCALE GENOMIC DNA]</scope>
    <source>
        <strain evidence="2 3">CCS26</strain>
    </source>
</reference>
<dbReference type="EMBL" id="BTCL01000019">
    <property type="protein sequence ID" value="GMK47365.1"/>
    <property type="molecule type" value="Genomic_DNA"/>
</dbReference>
<sequence>MKIRKIGFPAVILLLLAVSFYFLNTRVWVDKYEVRGDAIVFEDNRYVYEGSSADHLGKTIGIAYNEGEKRGITDYIWPEWVYEYKGDKAHKRIFVRGLMDMGGTYIRQ</sequence>
<comment type="caution">
    <text evidence="2">The sequence shown here is derived from an EMBL/GenBank/DDBJ whole genome shotgun (WGS) entry which is preliminary data.</text>
</comment>
<name>A0ABQ6NS51_9BACL</name>
<keyword evidence="1" id="KW-0812">Transmembrane</keyword>
<accession>A0ABQ6NS51</accession>
<keyword evidence="1" id="KW-1133">Transmembrane helix</keyword>
<evidence type="ECO:0008006" key="4">
    <source>
        <dbReference type="Google" id="ProtNLM"/>
    </source>
</evidence>
<dbReference type="Proteomes" id="UP001285921">
    <property type="component" value="Unassembled WGS sequence"/>
</dbReference>
<feature type="transmembrane region" description="Helical" evidence="1">
    <location>
        <begin position="6"/>
        <end position="23"/>
    </location>
</feature>
<gene>
    <name evidence="2" type="ORF">PghCCS26_44950</name>
</gene>
<evidence type="ECO:0000313" key="2">
    <source>
        <dbReference type="EMBL" id="GMK47365.1"/>
    </source>
</evidence>
<keyword evidence="3" id="KW-1185">Reference proteome</keyword>
<proteinExistence type="predicted"/>
<keyword evidence="1" id="KW-0472">Membrane</keyword>